<accession>A0A061SIM2</accession>
<keyword evidence="4 6" id="KW-1133">Transmembrane helix</keyword>
<comment type="caution">
    <text evidence="7">The sequence shown here is derived from an EMBL/GenBank/DDBJ whole genome shotgun (WGS) entry which is preliminary data.</text>
</comment>
<name>A0A061SIM2_9RHOB</name>
<proteinExistence type="inferred from homology"/>
<keyword evidence="8" id="KW-1185">Reference proteome</keyword>
<dbReference type="EMBL" id="JEMU01000024">
    <property type="protein sequence ID" value="KAJ01561.1"/>
    <property type="molecule type" value="Genomic_DNA"/>
</dbReference>
<dbReference type="PANTHER" id="PTHR31885">
    <property type="entry name" value="GH04784P"/>
    <property type="match status" value="1"/>
</dbReference>
<evidence type="ECO:0000256" key="5">
    <source>
        <dbReference type="ARBA" id="ARBA00023136"/>
    </source>
</evidence>
<keyword evidence="5 6" id="KW-0472">Membrane</keyword>
<feature type="transmembrane region" description="Helical" evidence="6">
    <location>
        <begin position="136"/>
        <end position="166"/>
    </location>
</feature>
<feature type="transmembrane region" description="Helical" evidence="6">
    <location>
        <begin position="70"/>
        <end position="91"/>
    </location>
</feature>
<evidence type="ECO:0000313" key="7">
    <source>
        <dbReference type="EMBL" id="KAJ01561.1"/>
    </source>
</evidence>
<evidence type="ECO:0000256" key="3">
    <source>
        <dbReference type="ARBA" id="ARBA00022692"/>
    </source>
</evidence>
<evidence type="ECO:0008006" key="9">
    <source>
        <dbReference type="Google" id="ProtNLM"/>
    </source>
</evidence>
<evidence type="ECO:0000256" key="1">
    <source>
        <dbReference type="ARBA" id="ARBA00004141"/>
    </source>
</evidence>
<dbReference type="AlphaFoldDB" id="A0A061SIM2"/>
<evidence type="ECO:0000313" key="8">
    <source>
        <dbReference type="Proteomes" id="UP000027337"/>
    </source>
</evidence>
<evidence type="ECO:0000256" key="6">
    <source>
        <dbReference type="SAM" id="Phobius"/>
    </source>
</evidence>
<gene>
    <name evidence="7" type="ORF">PM02_18490</name>
</gene>
<dbReference type="PANTHER" id="PTHR31885:SF6">
    <property type="entry name" value="GH04784P"/>
    <property type="match status" value="1"/>
</dbReference>
<feature type="transmembrane region" description="Helical" evidence="6">
    <location>
        <begin position="103"/>
        <end position="124"/>
    </location>
</feature>
<comment type="similarity">
    <text evidence="2">Belongs to the TMEM86 family.</text>
</comment>
<feature type="transmembrane region" description="Helical" evidence="6">
    <location>
        <begin position="186"/>
        <end position="207"/>
    </location>
</feature>
<dbReference type="GO" id="GO:0016787">
    <property type="term" value="F:hydrolase activity"/>
    <property type="evidence" value="ECO:0007669"/>
    <property type="project" value="TreeGrafter"/>
</dbReference>
<feature type="transmembrane region" description="Helical" evidence="6">
    <location>
        <begin position="37"/>
        <end position="58"/>
    </location>
</feature>
<keyword evidence="3 6" id="KW-0812">Transmembrane</keyword>
<dbReference type="Proteomes" id="UP000027337">
    <property type="component" value="Unassembled WGS sequence"/>
</dbReference>
<comment type="subcellular location">
    <subcellularLocation>
        <location evidence="1">Membrane</location>
        <topology evidence="1">Multi-pass membrane protein</topology>
    </subcellularLocation>
</comment>
<evidence type="ECO:0000256" key="2">
    <source>
        <dbReference type="ARBA" id="ARBA00007375"/>
    </source>
</evidence>
<protein>
    <recommendedName>
        <fullName evidence="9">Membrane protein YhhN</fullName>
    </recommendedName>
</protein>
<dbReference type="eggNOG" id="COG3714">
    <property type="taxonomic scope" value="Bacteria"/>
</dbReference>
<sequence>MIWVLTGAAAAIYWALTLSEGHSVFRSAVKGLSVFPLAIAALVAGMPALAMALALCSLGDVVLSRPGDKAFLGGLIAFALGHLAWIAVFFIRLSPDPAQLSGPLAFALLLGLAVLAGVMVRVLLPNAGDLRLPVAVYIGIIIAMGICGLMTAVPLVVLGALAFAASDTLLGLQTFVLARGDRVERWANVLIWPLYWGAIVLLTLGTLGDGVF</sequence>
<dbReference type="STRING" id="83219.PM02_18490"/>
<evidence type="ECO:0000256" key="4">
    <source>
        <dbReference type="ARBA" id="ARBA00022989"/>
    </source>
</evidence>
<dbReference type="Pfam" id="PF07947">
    <property type="entry name" value="YhhN"/>
    <property type="match status" value="1"/>
</dbReference>
<reference evidence="7 8" key="1">
    <citation type="journal article" date="2014" name="Genome Announc.">
        <title>Draft Genome Sequences of Two Isolates of the Roseobacter Group, Sulfitobacter sp. Strains 3SOLIMAR09 and 1FIGIMAR09, from Harbors of Mallorca Island (Mediterranean Sea).</title>
        <authorList>
            <person name="Mas-Llado M."/>
            <person name="Pina-Villalonga J.M."/>
            <person name="Brunet-Galmes I."/>
            <person name="Nogales B."/>
            <person name="Bosch R."/>
        </authorList>
    </citation>
    <scope>NUCLEOTIDE SEQUENCE [LARGE SCALE GENOMIC DNA]</scope>
    <source>
        <strain evidence="7 8">1FIGIMAR09</strain>
    </source>
</reference>
<dbReference type="RefSeq" id="WP_051584251.1">
    <property type="nucleotide sequence ID" value="NZ_JEMU01000024.1"/>
</dbReference>
<organism evidence="7 8">
    <name type="scientific">Sulfitobacter mediterraneus</name>
    <dbReference type="NCBI Taxonomy" id="83219"/>
    <lineage>
        <taxon>Bacteria</taxon>
        <taxon>Pseudomonadati</taxon>
        <taxon>Pseudomonadota</taxon>
        <taxon>Alphaproteobacteria</taxon>
        <taxon>Rhodobacterales</taxon>
        <taxon>Roseobacteraceae</taxon>
        <taxon>Sulfitobacter</taxon>
    </lineage>
</organism>
<dbReference type="InterPro" id="IPR012506">
    <property type="entry name" value="TMEM86B-like"/>
</dbReference>
<dbReference type="GO" id="GO:0016020">
    <property type="term" value="C:membrane"/>
    <property type="evidence" value="ECO:0007669"/>
    <property type="project" value="UniProtKB-SubCell"/>
</dbReference>